<dbReference type="PRINTS" id="PR00068">
    <property type="entry name" value="CUZNDISMTASE"/>
</dbReference>
<feature type="non-terminal residue" evidence="2">
    <location>
        <position position="95"/>
    </location>
</feature>
<reference evidence="2" key="1">
    <citation type="journal article" date="2021" name="Genome Biol. Evol.">
        <title>A High-Quality Reference Genome for a Parasitic Bivalve with Doubly Uniparental Inheritance (Bivalvia: Unionida).</title>
        <authorList>
            <person name="Smith C.H."/>
        </authorList>
    </citation>
    <scope>NUCLEOTIDE SEQUENCE</scope>
    <source>
        <strain evidence="2">CHS0354</strain>
    </source>
</reference>
<dbReference type="PROSITE" id="PS00332">
    <property type="entry name" value="SOD_CU_ZN_2"/>
    <property type="match status" value="1"/>
</dbReference>
<dbReference type="Proteomes" id="UP001195483">
    <property type="component" value="Unassembled WGS sequence"/>
</dbReference>
<sequence length="95" mass="10215">TETFLPNMPNHFRLRHVGDFGNVRQNNLGNVAESRNEYLANLVGPNSIIGRGLVLHAKTDDLGLGGDAGSLTTGNAGKRIACCIIQETKTSSYFV</sequence>
<dbReference type="EMBL" id="JAEAOA010001195">
    <property type="protein sequence ID" value="KAK3592037.1"/>
    <property type="molecule type" value="Genomic_DNA"/>
</dbReference>
<dbReference type="InterPro" id="IPR001424">
    <property type="entry name" value="SOD_Cu_Zn_dom"/>
</dbReference>
<comment type="caution">
    <text evidence="2">The sequence shown here is derived from an EMBL/GenBank/DDBJ whole genome shotgun (WGS) entry which is preliminary data.</text>
</comment>
<organism evidence="2 3">
    <name type="scientific">Potamilus streckersoni</name>
    <dbReference type="NCBI Taxonomy" id="2493646"/>
    <lineage>
        <taxon>Eukaryota</taxon>
        <taxon>Metazoa</taxon>
        <taxon>Spiralia</taxon>
        <taxon>Lophotrochozoa</taxon>
        <taxon>Mollusca</taxon>
        <taxon>Bivalvia</taxon>
        <taxon>Autobranchia</taxon>
        <taxon>Heteroconchia</taxon>
        <taxon>Palaeoheterodonta</taxon>
        <taxon>Unionida</taxon>
        <taxon>Unionoidea</taxon>
        <taxon>Unionidae</taxon>
        <taxon>Ambleminae</taxon>
        <taxon>Lampsilini</taxon>
        <taxon>Potamilus</taxon>
    </lineage>
</organism>
<evidence type="ECO:0000259" key="1">
    <source>
        <dbReference type="Pfam" id="PF00080"/>
    </source>
</evidence>
<dbReference type="InterPro" id="IPR036423">
    <property type="entry name" value="SOD-like_Cu/Zn_dom_sf"/>
</dbReference>
<feature type="domain" description="Superoxide dismutase copper/zinc binding" evidence="1">
    <location>
        <begin position="13"/>
        <end position="85"/>
    </location>
</feature>
<dbReference type="Pfam" id="PF00080">
    <property type="entry name" value="Sod_Cu"/>
    <property type="match status" value="1"/>
</dbReference>
<keyword evidence="3" id="KW-1185">Reference proteome</keyword>
<dbReference type="InterPro" id="IPR024134">
    <property type="entry name" value="SOD_Cu/Zn_/chaperone"/>
</dbReference>
<reference evidence="2" key="3">
    <citation type="submission" date="2023-05" db="EMBL/GenBank/DDBJ databases">
        <authorList>
            <person name="Smith C.H."/>
        </authorList>
    </citation>
    <scope>NUCLEOTIDE SEQUENCE</scope>
    <source>
        <strain evidence="2">CHS0354</strain>
        <tissue evidence="2">Mantle</tissue>
    </source>
</reference>
<gene>
    <name evidence="2" type="ORF">CHS0354_019292</name>
</gene>
<proteinExistence type="predicted"/>
<evidence type="ECO:0000313" key="2">
    <source>
        <dbReference type="EMBL" id="KAK3592037.1"/>
    </source>
</evidence>
<dbReference type="Gene3D" id="2.60.40.200">
    <property type="entry name" value="Superoxide dismutase, copper/zinc binding domain"/>
    <property type="match status" value="1"/>
</dbReference>
<reference evidence="2" key="2">
    <citation type="journal article" date="2021" name="Genome Biol. Evol.">
        <title>Developing a high-quality reference genome for a parasitic bivalve with doubly uniparental inheritance (Bivalvia: Unionida).</title>
        <authorList>
            <person name="Smith C.H."/>
        </authorList>
    </citation>
    <scope>NUCLEOTIDE SEQUENCE</scope>
    <source>
        <strain evidence="2">CHS0354</strain>
        <tissue evidence="2">Mantle</tissue>
    </source>
</reference>
<evidence type="ECO:0000313" key="3">
    <source>
        <dbReference type="Proteomes" id="UP001195483"/>
    </source>
</evidence>
<dbReference type="PANTHER" id="PTHR10003">
    <property type="entry name" value="SUPEROXIDE DISMUTASE CU-ZN -RELATED"/>
    <property type="match status" value="1"/>
</dbReference>
<dbReference type="GO" id="GO:0005507">
    <property type="term" value="F:copper ion binding"/>
    <property type="evidence" value="ECO:0007669"/>
    <property type="project" value="InterPro"/>
</dbReference>
<dbReference type="InterPro" id="IPR018152">
    <property type="entry name" value="SOD_Cu/Zn_BS"/>
</dbReference>
<dbReference type="SUPFAM" id="SSF49329">
    <property type="entry name" value="Cu,Zn superoxide dismutase-like"/>
    <property type="match status" value="1"/>
</dbReference>
<dbReference type="AlphaFoldDB" id="A0AAE0VWQ5"/>
<name>A0AAE0VWQ5_9BIVA</name>
<dbReference type="GO" id="GO:0006801">
    <property type="term" value="P:superoxide metabolic process"/>
    <property type="evidence" value="ECO:0007669"/>
    <property type="project" value="InterPro"/>
</dbReference>
<accession>A0AAE0VWQ5</accession>
<protein>
    <recommendedName>
        <fullName evidence="1">Superoxide dismutase copper/zinc binding domain-containing protein</fullName>
    </recommendedName>
</protein>